<proteinExistence type="predicted"/>
<keyword evidence="2" id="KW-1185">Reference proteome</keyword>
<dbReference type="Proteomes" id="UP000784294">
    <property type="component" value="Unassembled WGS sequence"/>
</dbReference>
<dbReference type="AlphaFoldDB" id="A0A448XFR0"/>
<name>A0A448XFR0_9PLAT</name>
<reference evidence="1" key="1">
    <citation type="submission" date="2018-11" db="EMBL/GenBank/DDBJ databases">
        <authorList>
            <consortium name="Pathogen Informatics"/>
        </authorList>
    </citation>
    <scope>NUCLEOTIDE SEQUENCE</scope>
</reference>
<protein>
    <recommendedName>
        <fullName evidence="3">EF-hand domain-containing protein</fullName>
    </recommendedName>
</protein>
<dbReference type="Gene3D" id="1.10.238.10">
    <property type="entry name" value="EF-hand"/>
    <property type="match status" value="1"/>
</dbReference>
<evidence type="ECO:0000313" key="1">
    <source>
        <dbReference type="EMBL" id="VEL35382.1"/>
    </source>
</evidence>
<dbReference type="SUPFAM" id="SSF47473">
    <property type="entry name" value="EF-hand"/>
    <property type="match status" value="1"/>
</dbReference>
<comment type="caution">
    <text evidence="1">The sequence shown here is derived from an EMBL/GenBank/DDBJ whole genome shotgun (WGS) entry which is preliminary data.</text>
</comment>
<evidence type="ECO:0000313" key="2">
    <source>
        <dbReference type="Proteomes" id="UP000784294"/>
    </source>
</evidence>
<dbReference type="InterPro" id="IPR011992">
    <property type="entry name" value="EF-hand-dom_pair"/>
</dbReference>
<gene>
    <name evidence="1" type="ORF">PXEA_LOCUS28822</name>
</gene>
<evidence type="ECO:0008006" key="3">
    <source>
        <dbReference type="Google" id="ProtNLM"/>
    </source>
</evidence>
<sequence>MVKRYTQEDEGVIDFEDFILCMFRLKNAFETANAQPKNLEGNCCFLLEDMDKWIV</sequence>
<accession>A0A448XFR0</accession>
<dbReference type="EMBL" id="CAAALY010249702">
    <property type="protein sequence ID" value="VEL35382.1"/>
    <property type="molecule type" value="Genomic_DNA"/>
</dbReference>
<organism evidence="1 2">
    <name type="scientific">Protopolystoma xenopodis</name>
    <dbReference type="NCBI Taxonomy" id="117903"/>
    <lineage>
        <taxon>Eukaryota</taxon>
        <taxon>Metazoa</taxon>
        <taxon>Spiralia</taxon>
        <taxon>Lophotrochozoa</taxon>
        <taxon>Platyhelminthes</taxon>
        <taxon>Monogenea</taxon>
        <taxon>Polyopisthocotylea</taxon>
        <taxon>Polystomatidea</taxon>
        <taxon>Polystomatidae</taxon>
        <taxon>Protopolystoma</taxon>
    </lineage>
</organism>
<dbReference type="OrthoDB" id="186625at2759"/>